<evidence type="ECO:0000256" key="1">
    <source>
        <dbReference type="ARBA" id="ARBA00006484"/>
    </source>
</evidence>
<dbReference type="InterPro" id="IPR036291">
    <property type="entry name" value="NAD(P)-bd_dom_sf"/>
</dbReference>
<dbReference type="RefSeq" id="WP_004209058.1">
    <property type="nucleotide sequence ID" value="NZ_JH992904.1"/>
</dbReference>
<organism evidence="4 5">
    <name type="scientific">Sphingobium yanoikuyae ATCC 51230</name>
    <dbReference type="NCBI Taxonomy" id="883163"/>
    <lineage>
        <taxon>Bacteria</taxon>
        <taxon>Pseudomonadati</taxon>
        <taxon>Pseudomonadota</taxon>
        <taxon>Alphaproteobacteria</taxon>
        <taxon>Sphingomonadales</taxon>
        <taxon>Sphingomonadaceae</taxon>
        <taxon>Sphingobium</taxon>
    </lineage>
</organism>
<keyword evidence="2" id="KW-0560">Oxidoreductase</keyword>
<dbReference type="EMBL" id="AGZU01000008">
    <property type="protein sequence ID" value="EKU74430.1"/>
    <property type="molecule type" value="Genomic_DNA"/>
</dbReference>
<dbReference type="InterPro" id="IPR002347">
    <property type="entry name" value="SDR_fam"/>
</dbReference>
<accession>K9DAB7</accession>
<reference evidence="4 5" key="1">
    <citation type="submission" date="2012-09" db="EMBL/GenBank/DDBJ databases">
        <title>The Genome Sequence of Sphingobium yanoikuyae ATCC 51230.</title>
        <authorList>
            <consortium name="The Broad Institute Genome Sequencing Platform"/>
            <person name="Earl A."/>
            <person name="Ward D."/>
            <person name="Feldgarden M."/>
            <person name="Gevers D."/>
            <person name="Huys G."/>
            <person name="Walker B."/>
            <person name="Young S.K."/>
            <person name="Zeng Q."/>
            <person name="Gargeya S."/>
            <person name="Fitzgerald M."/>
            <person name="Haas B."/>
            <person name="Abouelleil A."/>
            <person name="Alvarado L."/>
            <person name="Arachchi H.M."/>
            <person name="Berlin A.M."/>
            <person name="Chapman S.B."/>
            <person name="Goldberg J."/>
            <person name="Griggs A."/>
            <person name="Gujja S."/>
            <person name="Hansen M."/>
            <person name="Howarth C."/>
            <person name="Imamovic A."/>
            <person name="Larimer J."/>
            <person name="McCowen C."/>
            <person name="Montmayeur A."/>
            <person name="Murphy C."/>
            <person name="Neiman D."/>
            <person name="Pearson M."/>
            <person name="Priest M."/>
            <person name="Roberts A."/>
            <person name="Saif S."/>
            <person name="Shea T."/>
            <person name="Sisk P."/>
            <person name="Sykes S."/>
            <person name="Wortman J."/>
            <person name="Nusbaum C."/>
            <person name="Birren B."/>
        </authorList>
    </citation>
    <scope>NUCLEOTIDE SEQUENCE [LARGE SCALE GENOMIC DNA]</scope>
    <source>
        <strain evidence="4 5">ATCC 51230</strain>
    </source>
</reference>
<dbReference type="Proteomes" id="UP000009887">
    <property type="component" value="Unassembled WGS sequence"/>
</dbReference>
<evidence type="ECO:0000313" key="5">
    <source>
        <dbReference type="Proteomes" id="UP000009887"/>
    </source>
</evidence>
<evidence type="ECO:0000313" key="4">
    <source>
        <dbReference type="EMBL" id="EKU74430.1"/>
    </source>
</evidence>
<comment type="similarity">
    <text evidence="1">Belongs to the short-chain dehydrogenases/reductases (SDR) family.</text>
</comment>
<name>K9DAB7_SPHYA</name>
<dbReference type="AlphaFoldDB" id="K9DAB7"/>
<comment type="catalytic activity">
    <reaction evidence="3">
        <text>2,5-dichlorocyclohexa-2,5-dien-1,4-diol + NAD(+) = 2,5-dichlorohydroquinone + NADH + H(+)</text>
        <dbReference type="Rhea" id="RHEA:15741"/>
        <dbReference type="ChEBI" id="CHEBI:15378"/>
        <dbReference type="ChEBI" id="CHEBI:27545"/>
        <dbReference type="ChEBI" id="CHEBI:28975"/>
        <dbReference type="ChEBI" id="CHEBI:57540"/>
        <dbReference type="ChEBI" id="CHEBI:57945"/>
    </reaction>
</comment>
<evidence type="ECO:0000256" key="2">
    <source>
        <dbReference type="ARBA" id="ARBA00023002"/>
    </source>
</evidence>
<protein>
    <submittedName>
        <fullName evidence="4">Uncharacterized protein</fullName>
    </submittedName>
</protein>
<dbReference type="Pfam" id="PF13561">
    <property type="entry name" value="adh_short_C2"/>
    <property type="match status" value="1"/>
</dbReference>
<dbReference type="Gene3D" id="3.40.50.720">
    <property type="entry name" value="NAD(P)-binding Rossmann-like Domain"/>
    <property type="match status" value="1"/>
</dbReference>
<dbReference type="GO" id="GO:0016491">
    <property type="term" value="F:oxidoreductase activity"/>
    <property type="evidence" value="ECO:0007669"/>
    <property type="project" value="UniProtKB-KW"/>
</dbReference>
<dbReference type="PANTHER" id="PTHR43669:SF8">
    <property type="entry name" value="SHORT-CHAIN TYPE DEHYDROGENASE_REDUCTASE-RELATED"/>
    <property type="match status" value="1"/>
</dbReference>
<evidence type="ECO:0000256" key="3">
    <source>
        <dbReference type="ARBA" id="ARBA00051383"/>
    </source>
</evidence>
<comment type="caution">
    <text evidence="4">The sequence shown here is derived from an EMBL/GenBank/DDBJ whole genome shotgun (WGS) entry which is preliminary data.</text>
</comment>
<dbReference type="FunFam" id="3.40.50.720:FF:000084">
    <property type="entry name" value="Short-chain dehydrogenase reductase"/>
    <property type="match status" value="1"/>
</dbReference>
<dbReference type="SUPFAM" id="SSF51735">
    <property type="entry name" value="NAD(P)-binding Rossmann-fold domains"/>
    <property type="match status" value="1"/>
</dbReference>
<dbReference type="PRINTS" id="PR00081">
    <property type="entry name" value="GDHRDH"/>
</dbReference>
<dbReference type="PANTHER" id="PTHR43669">
    <property type="entry name" value="5-KETO-D-GLUCONATE 5-REDUCTASE"/>
    <property type="match status" value="1"/>
</dbReference>
<keyword evidence="5" id="KW-1185">Reference proteome</keyword>
<dbReference type="HOGENOM" id="CLU_010194_1_1_5"/>
<dbReference type="PATRIC" id="fig|883163.3.peg.2007"/>
<proteinExistence type="inferred from homology"/>
<gene>
    <name evidence="4" type="ORF">HMPREF9718_01958</name>
</gene>
<sequence>MAKGLFDCTGKVTLVTGGNGGIGLGFAMGVAKMGGDIAIWARNADKNEAAAAALRAAGAGRVETYQVDVASEEAIVDGYAKLLADFGRIDCVFTNSGRASRSRSVLTLDSTEWHDLLAVNLHGAFFTLREGAKAMVARAEAGEPGGSLVYCGSLSMFHGIAGINNYAASKGGMGAAVRGMAAELGKYEIRANSIAPGYIKTGIGGDGEMSEEMKARMAAVDAHFSAKTPIHRPGAIEDFEGIGAYLASDASRYHSGDTIVIDGGSLVYPPYAF</sequence>